<reference evidence="2" key="1">
    <citation type="submission" date="2023-07" db="EMBL/GenBank/DDBJ databases">
        <authorList>
            <consortium name="AG Swart"/>
            <person name="Singh M."/>
            <person name="Singh A."/>
            <person name="Seah K."/>
            <person name="Emmerich C."/>
        </authorList>
    </citation>
    <scope>NUCLEOTIDE SEQUENCE</scope>
    <source>
        <strain evidence="2">DP1</strain>
    </source>
</reference>
<feature type="compositionally biased region" description="Basic and acidic residues" evidence="1">
    <location>
        <begin position="406"/>
        <end position="420"/>
    </location>
</feature>
<gene>
    <name evidence="2" type="ORF">ECRASSUSDP1_LOCUS4051</name>
</gene>
<sequence>MADRKEEIHGSNRKVQFDKEAKVEDGGSPLRNFGRARYSRPHDLGYYHKPGYRSHMHEIHRDEGRYYDLSPHSRYDYLLDAPTAAGTDHSGLTHGSCYAQYRGTARNLGYVHHAGTHIYESPTRVNRSYSGNIHSCNKSPIRDMLHHRSVVDPPHTRVVENLHHRPAMVEEVHYSGSPIRHGLPGKVEEVHYRGSPVRHDFPDHVEVSVGKYSPCHRSTRYFPAGGSPLTAGSIHRELGEAERRAADSEARRREESQRRIWAEEDACREIRKRLDAEDRLAWEASQRARKEHEDIAREEFNRREMERKDRDRMLRERDLEALRRKDQIEREMMDRDLEERKRMTDELLRQRVKGDIENAKRFDQMMPKSYDEPKRDIVSAIPDKKNKNKKKKPKKKKKLVKRKPNHDKDACNDNGVHRVEGSIPVDPKYDQIATSMFKKQKYSSPKVQKARVHSANPKRAYPLNNVTEEEYLKVLYPDIDFTSADVHCLREHKKEWFNDFMKRVFEKSIVIKRPKHDYGRTKFIPYLKSESNFLNNQVKYDLFMQRCMKTSPYNDNGGENYSMLKKMVRHRSNSPKKNYQRNTIASLAKAL</sequence>
<dbReference type="EMBL" id="CAMPGE010003877">
    <property type="protein sequence ID" value="CAI2362725.1"/>
    <property type="molecule type" value="Genomic_DNA"/>
</dbReference>
<dbReference type="Proteomes" id="UP001295684">
    <property type="component" value="Unassembled WGS sequence"/>
</dbReference>
<feature type="region of interest" description="Disordered" evidence="1">
    <location>
        <begin position="358"/>
        <end position="423"/>
    </location>
</feature>
<name>A0AAD1U5H4_EUPCR</name>
<organism evidence="2 3">
    <name type="scientific">Euplotes crassus</name>
    <dbReference type="NCBI Taxonomy" id="5936"/>
    <lineage>
        <taxon>Eukaryota</taxon>
        <taxon>Sar</taxon>
        <taxon>Alveolata</taxon>
        <taxon>Ciliophora</taxon>
        <taxon>Intramacronucleata</taxon>
        <taxon>Spirotrichea</taxon>
        <taxon>Hypotrichia</taxon>
        <taxon>Euplotida</taxon>
        <taxon>Euplotidae</taxon>
        <taxon>Moneuplotes</taxon>
    </lineage>
</organism>
<keyword evidence="3" id="KW-1185">Reference proteome</keyword>
<proteinExistence type="predicted"/>
<feature type="compositionally biased region" description="Basic residues" evidence="1">
    <location>
        <begin position="386"/>
        <end position="405"/>
    </location>
</feature>
<evidence type="ECO:0000313" key="3">
    <source>
        <dbReference type="Proteomes" id="UP001295684"/>
    </source>
</evidence>
<evidence type="ECO:0000256" key="1">
    <source>
        <dbReference type="SAM" id="MobiDB-lite"/>
    </source>
</evidence>
<protein>
    <submittedName>
        <fullName evidence="2">Uncharacterized protein</fullName>
    </submittedName>
</protein>
<dbReference type="AlphaFoldDB" id="A0AAD1U5H4"/>
<accession>A0AAD1U5H4</accession>
<evidence type="ECO:0000313" key="2">
    <source>
        <dbReference type="EMBL" id="CAI2362725.1"/>
    </source>
</evidence>
<comment type="caution">
    <text evidence="2">The sequence shown here is derived from an EMBL/GenBank/DDBJ whole genome shotgun (WGS) entry which is preliminary data.</text>
</comment>
<feature type="compositionally biased region" description="Basic and acidic residues" evidence="1">
    <location>
        <begin position="358"/>
        <end position="385"/>
    </location>
</feature>
<feature type="region of interest" description="Disordered" evidence="1">
    <location>
        <begin position="1"/>
        <end position="35"/>
    </location>
</feature>
<feature type="compositionally biased region" description="Basic and acidic residues" evidence="1">
    <location>
        <begin position="1"/>
        <end position="25"/>
    </location>
</feature>